<dbReference type="RefSeq" id="WP_163098682.1">
    <property type="nucleotide sequence ID" value="NZ_CP127523.1"/>
</dbReference>
<reference evidence="1" key="1">
    <citation type="submission" date="2019-11" db="EMBL/GenBank/DDBJ databases">
        <title>Acidithiobacillus ferrianus sp. nov.: a facultatively anaerobic and extremely acidophilic chemolithoautotroph.</title>
        <authorList>
            <person name="Norris P.R."/>
            <person name="Falagan C."/>
            <person name="Moya-Beltran A."/>
            <person name="Castro M."/>
            <person name="Quatrini R."/>
            <person name="Johnson D.B."/>
        </authorList>
    </citation>
    <scope>NUCLEOTIDE SEQUENCE [LARGE SCALE GENOMIC DNA]</scope>
    <source>
        <strain evidence="1">MG</strain>
    </source>
</reference>
<comment type="caution">
    <text evidence="1">The sequence shown here is derived from an EMBL/GenBank/DDBJ whole genome shotgun (WGS) entry which is preliminary data.</text>
</comment>
<proteinExistence type="predicted"/>
<evidence type="ECO:0000313" key="1">
    <source>
        <dbReference type="EMBL" id="NDU43495.1"/>
    </source>
</evidence>
<gene>
    <name evidence="1" type="ORF">GL267_12910</name>
</gene>
<organism evidence="1">
    <name type="scientific">Acidithiobacillus ferrianus</name>
    <dbReference type="NCBI Taxonomy" id="2678518"/>
    <lineage>
        <taxon>Bacteria</taxon>
        <taxon>Pseudomonadati</taxon>
        <taxon>Pseudomonadota</taxon>
        <taxon>Acidithiobacillia</taxon>
        <taxon>Acidithiobacillales</taxon>
        <taxon>Acidithiobacillaceae</taxon>
        <taxon>Acidithiobacillus</taxon>
    </lineage>
</organism>
<sequence length="61" mass="6712">MDADSLELFSAMDELEAAIKSRCLHSSTHSREAAWLIMDVLNNARYLLIHGTKGAPNALPD</sequence>
<accession>A0A845UDS3</accession>
<dbReference type="EMBL" id="WNJL01000037">
    <property type="protein sequence ID" value="NDU43495.1"/>
    <property type="molecule type" value="Genomic_DNA"/>
</dbReference>
<name>A0A845UDS3_9PROT</name>
<dbReference type="AlphaFoldDB" id="A0A845UDS3"/>
<protein>
    <submittedName>
        <fullName evidence="1">Uncharacterized protein</fullName>
    </submittedName>
</protein>